<accession>C7DHT7</accession>
<feature type="transmembrane region" description="Helical" evidence="1">
    <location>
        <begin position="168"/>
        <end position="199"/>
    </location>
</feature>
<reference evidence="2 3" key="2">
    <citation type="journal article" date="2010" name="Proc. Natl. Acad. Sci. U.S.A.">
        <title>Enigmatic, ultrasmall, uncultivated Archaea.</title>
        <authorList>
            <person name="Baker B.J."/>
            <person name="Comolli L.R."/>
            <person name="Dick G.J."/>
            <person name="Hauser L.J."/>
            <person name="Hyatt D."/>
            <person name="Dill B.D."/>
            <person name="Land M.L."/>
            <person name="Verberkmoes N.C."/>
            <person name="Hettich R.L."/>
            <person name="Banfield J.F."/>
        </authorList>
    </citation>
    <scope>NUCLEOTIDE SEQUENCE [LARGE SCALE GENOMIC DNA]</scope>
    <source>
        <strain evidence="2">ARMAN-2</strain>
    </source>
</reference>
<evidence type="ECO:0000256" key="1">
    <source>
        <dbReference type="SAM" id="Phobius"/>
    </source>
</evidence>
<dbReference type="CDD" id="cd08368">
    <property type="entry name" value="LIM"/>
    <property type="match status" value="1"/>
</dbReference>
<sequence length="314" mass="34627">MAVNPDELLIFKIREEKGRLKAQNEGVPNSGVVVQMQKPAGGGQAAGIPATEQAPVYPVEQASGVFVAPMATSDIINATLSMEGANQKDYSKKPRQKKSAKREMSEQAAMGLNCVWHPWRPAFAICAMCHRPFCFDDIVEHNNDYYCLEDIDKVTNFSGAKSARLGNIAFVSAGFLMASFLIFMYFGIGQVIYLFTYIYNTGFTNFFAKMNISYGFILLMSIAEFLEFLSSITILLKVKHGFGIGMLGGLVVIGLSTYQYVYNTNLVYFMVIDIVTLIGVILLGYSKSVVAPVAEETTTEYAEPTVEFANVGRF</sequence>
<keyword evidence="3" id="KW-1185">Reference proteome</keyword>
<organism evidence="2 3">
    <name type="scientific">Candidatus Micrarchaeum acidiphilum ARMAN-2</name>
    <dbReference type="NCBI Taxonomy" id="425595"/>
    <lineage>
        <taxon>Archaea</taxon>
        <taxon>Candidatus Micrarchaeota</taxon>
        <taxon>Candidatus Micrarchaeia</taxon>
        <taxon>Candidatus Micrarchaeales</taxon>
        <taxon>Candidatus Micrarchaeaceae</taxon>
        <taxon>Candidatus Micrarchaeum</taxon>
    </lineage>
</organism>
<dbReference type="EMBL" id="GG697240">
    <property type="protein sequence ID" value="EET90189.1"/>
    <property type="molecule type" value="Genomic_DNA"/>
</dbReference>
<name>C7DHT7_MICA2</name>
<reference evidence="2 3" key="1">
    <citation type="journal article" date="2009" name="Genome Biol.">
        <title>Community-wide analysis of microbial genome sequence signatures.</title>
        <authorList>
            <person name="Dick G.J."/>
            <person name="Andersson A.F."/>
            <person name="Baker B.J."/>
            <person name="Simmons S.L."/>
            <person name="Thomas B.C."/>
            <person name="Yelton A.P."/>
            <person name="Banfield J.F."/>
        </authorList>
    </citation>
    <scope>NUCLEOTIDE SEQUENCE [LARGE SCALE GENOMIC DNA]</scope>
    <source>
        <strain evidence="2">ARMAN-2</strain>
    </source>
</reference>
<dbReference type="AlphaFoldDB" id="C7DHT7"/>
<feature type="transmembrane region" description="Helical" evidence="1">
    <location>
        <begin position="241"/>
        <end position="260"/>
    </location>
</feature>
<feature type="transmembrane region" description="Helical" evidence="1">
    <location>
        <begin position="266"/>
        <end position="285"/>
    </location>
</feature>
<keyword evidence="1" id="KW-1133">Transmembrane helix</keyword>
<protein>
    <submittedName>
        <fullName evidence="2">Uncharacterized protein</fullName>
    </submittedName>
</protein>
<keyword evidence="1" id="KW-0812">Transmembrane</keyword>
<proteinExistence type="predicted"/>
<gene>
    <name evidence="2" type="ORF">UNLARM2_0629</name>
</gene>
<evidence type="ECO:0000313" key="2">
    <source>
        <dbReference type="EMBL" id="EET90189.1"/>
    </source>
</evidence>
<feature type="transmembrane region" description="Helical" evidence="1">
    <location>
        <begin position="211"/>
        <end position="229"/>
    </location>
</feature>
<evidence type="ECO:0000313" key="3">
    <source>
        <dbReference type="Proteomes" id="UP000332487"/>
    </source>
</evidence>
<dbReference type="Proteomes" id="UP000332487">
    <property type="component" value="Unassembled WGS sequence"/>
</dbReference>
<keyword evidence="1" id="KW-0472">Membrane</keyword>